<name>A0AAQ4EZS9_AMBAM</name>
<sequence length="83" mass="9247">MCSGLETLQKGRGLLMKHHDLNGGSQLELTSDWWHQFRWTHVVAPYFPLCCPVASSRIYASVLNANHACIYTCTILDAGTGPR</sequence>
<dbReference type="Pfam" id="PF05964">
    <property type="entry name" value="FYRN"/>
    <property type="match status" value="1"/>
</dbReference>
<evidence type="ECO:0000313" key="1">
    <source>
        <dbReference type="EMBL" id="KAK8780211.1"/>
    </source>
</evidence>
<dbReference type="AlphaFoldDB" id="A0AAQ4EZS9"/>
<organism evidence="1 2">
    <name type="scientific">Amblyomma americanum</name>
    <name type="common">Lone star tick</name>
    <dbReference type="NCBI Taxonomy" id="6943"/>
    <lineage>
        <taxon>Eukaryota</taxon>
        <taxon>Metazoa</taxon>
        <taxon>Ecdysozoa</taxon>
        <taxon>Arthropoda</taxon>
        <taxon>Chelicerata</taxon>
        <taxon>Arachnida</taxon>
        <taxon>Acari</taxon>
        <taxon>Parasitiformes</taxon>
        <taxon>Ixodida</taxon>
        <taxon>Ixodoidea</taxon>
        <taxon>Ixodidae</taxon>
        <taxon>Amblyomminae</taxon>
        <taxon>Amblyomma</taxon>
    </lineage>
</organism>
<reference evidence="1 2" key="1">
    <citation type="journal article" date="2023" name="Arcadia Sci">
        <title>De novo assembly of a long-read Amblyomma americanum tick genome.</title>
        <authorList>
            <person name="Chou S."/>
            <person name="Poskanzer K.E."/>
            <person name="Rollins M."/>
            <person name="Thuy-Boun P.S."/>
        </authorList>
    </citation>
    <scope>NUCLEOTIDE SEQUENCE [LARGE SCALE GENOMIC DNA]</scope>
    <source>
        <strain evidence="1">F_SG_1</strain>
        <tissue evidence="1">Salivary glands</tissue>
    </source>
</reference>
<dbReference type="InterPro" id="IPR003888">
    <property type="entry name" value="FYrich_N"/>
</dbReference>
<feature type="non-terminal residue" evidence="1">
    <location>
        <position position="83"/>
    </location>
</feature>
<dbReference type="GO" id="GO:0005634">
    <property type="term" value="C:nucleus"/>
    <property type="evidence" value="ECO:0007669"/>
    <property type="project" value="InterPro"/>
</dbReference>
<dbReference type="EMBL" id="JARKHS020009093">
    <property type="protein sequence ID" value="KAK8780211.1"/>
    <property type="molecule type" value="Genomic_DNA"/>
</dbReference>
<keyword evidence="2" id="KW-1185">Reference proteome</keyword>
<protein>
    <submittedName>
        <fullName evidence="1">Uncharacterized protein</fullName>
    </submittedName>
</protein>
<gene>
    <name evidence="1" type="ORF">V5799_018447</name>
</gene>
<accession>A0AAQ4EZS9</accession>
<evidence type="ECO:0000313" key="2">
    <source>
        <dbReference type="Proteomes" id="UP001321473"/>
    </source>
</evidence>
<proteinExistence type="predicted"/>
<comment type="caution">
    <text evidence="1">The sequence shown here is derived from an EMBL/GenBank/DDBJ whole genome shotgun (WGS) entry which is preliminary data.</text>
</comment>
<dbReference type="Proteomes" id="UP001321473">
    <property type="component" value="Unassembled WGS sequence"/>
</dbReference>